<dbReference type="InterPro" id="IPR036663">
    <property type="entry name" value="Fumarylacetoacetase_C_sf"/>
</dbReference>
<evidence type="ECO:0000256" key="13">
    <source>
        <dbReference type="PIRSR" id="PIRSR605959-3"/>
    </source>
</evidence>
<dbReference type="Proteomes" id="UP000033608">
    <property type="component" value="Unassembled WGS sequence"/>
</dbReference>
<keyword evidence="10" id="KW-0585">Phenylalanine catabolism</keyword>
<protein>
    <recommendedName>
        <fullName evidence="4">fumarylacetoacetase</fullName>
        <ecNumber evidence="4">3.7.1.2</ecNumber>
    </recommendedName>
</protein>
<dbReference type="InterPro" id="IPR005959">
    <property type="entry name" value="Fumarylacetoacetase"/>
</dbReference>
<feature type="binding site" evidence="13">
    <location>
        <position position="253"/>
    </location>
    <ligand>
        <name>Mg(2+)</name>
        <dbReference type="ChEBI" id="CHEBI:18420"/>
    </ligand>
</feature>
<keyword evidence="8 13" id="KW-0460">Magnesium</keyword>
<dbReference type="GO" id="GO:0046872">
    <property type="term" value="F:metal ion binding"/>
    <property type="evidence" value="ECO:0007669"/>
    <property type="project" value="UniProtKB-KW"/>
</dbReference>
<evidence type="ECO:0000259" key="14">
    <source>
        <dbReference type="Pfam" id="PF01557"/>
    </source>
</evidence>
<feature type="binding site" evidence="13">
    <location>
        <position position="257"/>
    </location>
    <ligand>
        <name>Mg(2+)</name>
        <dbReference type="ChEBI" id="CHEBI:18420"/>
    </ligand>
</feature>
<dbReference type="Gene3D" id="3.90.850.10">
    <property type="entry name" value="Fumarylacetoacetase-like, C-terminal domain"/>
    <property type="match status" value="1"/>
</dbReference>
<proteinExistence type="predicted"/>
<comment type="cofactor">
    <cofactor evidence="2 13">
        <name>Mg(2+)</name>
        <dbReference type="ChEBI" id="CHEBI:18420"/>
    </cofactor>
</comment>
<keyword evidence="18" id="KW-1185">Reference proteome</keyword>
<dbReference type="GO" id="GO:0004334">
    <property type="term" value="F:fumarylacetoacetase activity"/>
    <property type="evidence" value="ECO:0007669"/>
    <property type="project" value="UniProtKB-EC"/>
</dbReference>
<dbReference type="SUPFAM" id="SSF63433">
    <property type="entry name" value="Fumarylacetoacetate hydrolase, FAH, N-terminal domain"/>
    <property type="match status" value="1"/>
</dbReference>
<evidence type="ECO:0000256" key="5">
    <source>
        <dbReference type="ARBA" id="ARBA00022723"/>
    </source>
</evidence>
<keyword evidence="9" id="KW-0828">Tyrosine catabolism</keyword>
<evidence type="ECO:0000256" key="2">
    <source>
        <dbReference type="ARBA" id="ARBA00001946"/>
    </source>
</evidence>
<dbReference type="UniPathway" id="UPA00139">
    <property type="reaction ID" value="UER00341"/>
</dbReference>
<evidence type="ECO:0000256" key="12">
    <source>
        <dbReference type="PIRSR" id="PIRSR605959-2"/>
    </source>
</evidence>
<feature type="domain" description="Fumarylacetoacetase N-terminal" evidence="15">
    <location>
        <begin position="25"/>
        <end position="118"/>
    </location>
</feature>
<feature type="binding site" evidence="13">
    <location>
        <position position="199"/>
    </location>
    <ligand>
        <name>Ca(2+)</name>
        <dbReference type="ChEBI" id="CHEBI:29108"/>
    </ligand>
</feature>
<reference evidence="17 19" key="2">
    <citation type="submission" date="2016-11" db="EMBL/GenBank/DDBJ databases">
        <authorList>
            <person name="Jaros S."/>
            <person name="Januszkiewicz K."/>
            <person name="Wedrychowicz H."/>
        </authorList>
    </citation>
    <scope>NUCLEOTIDE SEQUENCE [LARGE SCALE GENOMIC DNA]</scope>
    <source>
        <strain evidence="17 19">DSM 17137</strain>
    </source>
</reference>
<dbReference type="GO" id="GO:1902000">
    <property type="term" value="P:homogentisate catabolic process"/>
    <property type="evidence" value="ECO:0007669"/>
    <property type="project" value="TreeGrafter"/>
</dbReference>
<accession>A0A0F5LYS4</accession>
<dbReference type="Proteomes" id="UP000184533">
    <property type="component" value="Unassembled WGS sequence"/>
</dbReference>
<feature type="binding site" evidence="12">
    <location>
        <position position="142"/>
    </location>
    <ligand>
        <name>substrate</name>
    </ligand>
</feature>
<dbReference type="PANTHER" id="PTHR43069">
    <property type="entry name" value="FUMARYLACETOACETASE"/>
    <property type="match status" value="1"/>
</dbReference>
<keyword evidence="5 13" id="KW-0479">Metal-binding</keyword>
<evidence type="ECO:0000256" key="4">
    <source>
        <dbReference type="ARBA" id="ARBA00012094"/>
    </source>
</evidence>
<dbReference type="Pfam" id="PF09298">
    <property type="entry name" value="FAA_hydrolase_N"/>
    <property type="match status" value="1"/>
</dbReference>
<name>A0A0F5LYS4_9HYPH</name>
<dbReference type="PATRIC" id="fig|1121477.3.peg.1157"/>
<comment type="pathway">
    <text evidence="3">Amino-acid degradation; L-phenylalanine degradation; acetoacetate and fumarate from L-phenylalanine: step 6/6.</text>
</comment>
<gene>
    <name evidence="17" type="ORF">SAMN02745223_03957</name>
    <name evidence="16" type="ORF">VW29_00605</name>
</gene>
<evidence type="ECO:0000256" key="3">
    <source>
        <dbReference type="ARBA" id="ARBA00004782"/>
    </source>
</evidence>
<evidence type="ECO:0000259" key="15">
    <source>
        <dbReference type="Pfam" id="PF09298"/>
    </source>
</evidence>
<feature type="binding site" evidence="13">
    <location>
        <position position="201"/>
    </location>
    <ligand>
        <name>Ca(2+)</name>
        <dbReference type="ChEBI" id="CHEBI:29108"/>
    </ligand>
</feature>
<evidence type="ECO:0000256" key="8">
    <source>
        <dbReference type="ARBA" id="ARBA00022842"/>
    </source>
</evidence>
<dbReference type="STRING" id="1121477.SAMN02745223_03957"/>
<feature type="binding site" evidence="12">
    <location>
        <position position="128"/>
    </location>
    <ligand>
        <name>substrate</name>
    </ligand>
</feature>
<dbReference type="SUPFAM" id="SSF56529">
    <property type="entry name" value="FAH"/>
    <property type="match status" value="1"/>
</dbReference>
<keyword evidence="7 13" id="KW-0106">Calcium</keyword>
<feature type="binding site" evidence="13">
    <location>
        <position position="126"/>
    </location>
    <ligand>
        <name>Ca(2+)</name>
        <dbReference type="ChEBI" id="CHEBI:29108"/>
    </ligand>
</feature>
<feature type="binding site" evidence="13">
    <location>
        <position position="233"/>
    </location>
    <ligand>
        <name>Mg(2+)</name>
        <dbReference type="ChEBI" id="CHEBI:18420"/>
    </ligand>
</feature>
<feature type="binding site" evidence="12">
    <location>
        <position position="349"/>
    </location>
    <ligand>
        <name>substrate</name>
    </ligand>
</feature>
<dbReference type="PANTHER" id="PTHR43069:SF2">
    <property type="entry name" value="FUMARYLACETOACETASE"/>
    <property type="match status" value="1"/>
</dbReference>
<keyword evidence="6 17" id="KW-0378">Hydrolase</keyword>
<evidence type="ECO:0000256" key="7">
    <source>
        <dbReference type="ARBA" id="ARBA00022837"/>
    </source>
</evidence>
<evidence type="ECO:0000256" key="1">
    <source>
        <dbReference type="ARBA" id="ARBA00001913"/>
    </source>
</evidence>
<feature type="domain" description="Fumarylacetoacetase-like C-terminal" evidence="14">
    <location>
        <begin position="125"/>
        <end position="410"/>
    </location>
</feature>
<evidence type="ECO:0000256" key="11">
    <source>
        <dbReference type="PIRSR" id="PIRSR605959-1"/>
    </source>
</evidence>
<dbReference type="Pfam" id="PF01557">
    <property type="entry name" value="FAA_hydrolase"/>
    <property type="match status" value="1"/>
</dbReference>
<dbReference type="InterPro" id="IPR015377">
    <property type="entry name" value="Fumarylacetoacetase_N"/>
</dbReference>
<evidence type="ECO:0000313" key="16">
    <source>
        <dbReference type="EMBL" id="KKB86792.1"/>
    </source>
</evidence>
<sequence length="418" mass="44859">MTNSTILIRSWIDSANDPDGPFPVNNLPYGVFSTGGDAPRCGVAIGEYVLDLAALERAGLFPAVGFDAPALNPFMAQGPAVWADIRQRLIALLSQGSDQQEAVRQALFLRADVTLHLPFKVAEYTDFYAGRSHATNIGTMFRGAENALPPNWLHIPIGYNGRASTVVVSGTAIRRPNGQLKAPDQDMPSFGPCKRLDIELELGAVIGVPSAMGQPVSVAEADAMIFGYVLLNDWSARDIQAWEYQPLGPFQAKAFATTIGAWVVTRAALEPFRTSTPPREKPLLPYLQEAGPLLYDIDLSVTMAPAGQAPTPICRTNYSRMYYSSAQQLAHHTSSGCSMNIGDLLGSGTISGPEKSEFGSLQEITWAGKEPLTLGDATRTFIEDGDTLTLHGHAQGQGYRIGFGTCAGTVLPAVTYPK</sequence>
<feature type="active site" description="Proton acceptor" evidence="11">
    <location>
        <position position="133"/>
    </location>
</feature>
<comment type="cofactor">
    <cofactor evidence="1 13">
        <name>Ca(2+)</name>
        <dbReference type="ChEBI" id="CHEBI:29108"/>
    </cofactor>
</comment>
<dbReference type="NCBIfam" id="TIGR01266">
    <property type="entry name" value="fum_ac_acetase"/>
    <property type="match status" value="1"/>
</dbReference>
<evidence type="ECO:0000313" key="19">
    <source>
        <dbReference type="Proteomes" id="UP000184533"/>
    </source>
</evidence>
<dbReference type="EMBL" id="LAJF01000020">
    <property type="protein sequence ID" value="KKB86792.1"/>
    <property type="molecule type" value="Genomic_DNA"/>
</dbReference>
<evidence type="ECO:0000256" key="10">
    <source>
        <dbReference type="ARBA" id="ARBA00023232"/>
    </source>
</evidence>
<feature type="binding site" evidence="12">
    <location>
        <position position="244"/>
    </location>
    <ligand>
        <name>substrate</name>
    </ligand>
</feature>
<dbReference type="RefSeq" id="WP_046133430.1">
    <property type="nucleotide sequence ID" value="NZ_FQVC01000018.1"/>
</dbReference>
<dbReference type="GO" id="GO:0006572">
    <property type="term" value="P:L-tyrosine catabolic process"/>
    <property type="evidence" value="ECO:0007669"/>
    <property type="project" value="UniProtKB-KW"/>
</dbReference>
<dbReference type="Gene3D" id="2.30.30.230">
    <property type="entry name" value="Fumarylacetoacetase, N-terminal domain"/>
    <property type="match status" value="1"/>
</dbReference>
<dbReference type="GO" id="GO:0006559">
    <property type="term" value="P:L-phenylalanine catabolic process"/>
    <property type="evidence" value="ECO:0007669"/>
    <property type="project" value="UniProtKB-UniPathway"/>
</dbReference>
<dbReference type="InterPro" id="IPR036462">
    <property type="entry name" value="Fumarylacetoacetase_N_sf"/>
</dbReference>
<evidence type="ECO:0000313" key="17">
    <source>
        <dbReference type="EMBL" id="SHF94391.1"/>
    </source>
</evidence>
<evidence type="ECO:0000313" key="18">
    <source>
        <dbReference type="Proteomes" id="UP000033608"/>
    </source>
</evidence>
<dbReference type="AlphaFoldDB" id="A0A0F5LYS4"/>
<feature type="binding site" evidence="12">
    <location>
        <position position="240"/>
    </location>
    <ligand>
        <name>substrate</name>
    </ligand>
</feature>
<evidence type="ECO:0000256" key="9">
    <source>
        <dbReference type="ARBA" id="ARBA00022878"/>
    </source>
</evidence>
<dbReference type="EMBL" id="FQVC01000018">
    <property type="protein sequence ID" value="SHF94391.1"/>
    <property type="molecule type" value="Genomic_DNA"/>
</dbReference>
<dbReference type="OrthoDB" id="3766879at2"/>
<dbReference type="InterPro" id="IPR011234">
    <property type="entry name" value="Fumarylacetoacetase-like_C"/>
</dbReference>
<dbReference type="FunFam" id="3.90.850.10:FF:000009">
    <property type="entry name" value="Fumarylacetoacetase"/>
    <property type="match status" value="1"/>
</dbReference>
<reference evidence="16 18" key="1">
    <citation type="submission" date="2015-03" db="EMBL/GenBank/DDBJ databases">
        <authorList>
            <person name="Hassan Y.I."/>
            <person name="Lepp D."/>
            <person name="Zhou T."/>
        </authorList>
    </citation>
    <scope>NUCLEOTIDE SEQUENCE [LARGE SCALE GENOMIC DNA]</scope>
    <source>
        <strain evidence="16 18">DSM 17137</strain>
    </source>
</reference>
<organism evidence="16 18">
    <name type="scientific">Devosia limi DSM 17137</name>
    <dbReference type="NCBI Taxonomy" id="1121477"/>
    <lineage>
        <taxon>Bacteria</taxon>
        <taxon>Pseudomonadati</taxon>
        <taxon>Pseudomonadota</taxon>
        <taxon>Alphaproteobacteria</taxon>
        <taxon>Hyphomicrobiales</taxon>
        <taxon>Devosiaceae</taxon>
        <taxon>Devosia</taxon>
    </lineage>
</organism>
<dbReference type="EC" id="3.7.1.2" evidence="4"/>
<evidence type="ECO:0000256" key="6">
    <source>
        <dbReference type="ARBA" id="ARBA00022801"/>
    </source>
</evidence>